<keyword evidence="3 6" id="KW-0863">Zinc-finger</keyword>
<keyword evidence="2" id="KW-0677">Repeat</keyword>
<evidence type="ECO:0000256" key="6">
    <source>
        <dbReference type="PROSITE-ProRule" id="PRU00042"/>
    </source>
</evidence>
<evidence type="ECO:0000313" key="9">
    <source>
        <dbReference type="Proteomes" id="UP001162483"/>
    </source>
</evidence>
<dbReference type="Pfam" id="PF00096">
    <property type="entry name" value="zf-C2H2"/>
    <property type="match status" value="3"/>
</dbReference>
<evidence type="ECO:0000313" key="8">
    <source>
        <dbReference type="EMBL" id="CAI9546650.1"/>
    </source>
</evidence>
<keyword evidence="4" id="KW-0862">Zinc</keyword>
<dbReference type="PROSITE" id="PS50157">
    <property type="entry name" value="ZINC_FINGER_C2H2_2"/>
    <property type="match status" value="2"/>
</dbReference>
<dbReference type="SMART" id="SM00355">
    <property type="entry name" value="ZnF_C2H2"/>
    <property type="match status" value="3"/>
</dbReference>
<keyword evidence="9" id="KW-1185">Reference proteome</keyword>
<evidence type="ECO:0000256" key="4">
    <source>
        <dbReference type="ARBA" id="ARBA00022833"/>
    </source>
</evidence>
<evidence type="ECO:0000259" key="7">
    <source>
        <dbReference type="PROSITE" id="PS50157"/>
    </source>
</evidence>
<feature type="non-terminal residue" evidence="8">
    <location>
        <position position="110"/>
    </location>
</feature>
<evidence type="ECO:0000256" key="3">
    <source>
        <dbReference type="ARBA" id="ARBA00022771"/>
    </source>
</evidence>
<reference evidence="8" key="1">
    <citation type="submission" date="2023-05" db="EMBL/GenBank/DDBJ databases">
        <authorList>
            <person name="Stuckert A."/>
        </authorList>
    </citation>
    <scope>NUCLEOTIDE SEQUENCE</scope>
</reference>
<dbReference type="EMBL" id="CATNWA010003925">
    <property type="protein sequence ID" value="CAI9546650.1"/>
    <property type="molecule type" value="Genomic_DNA"/>
</dbReference>
<evidence type="ECO:0000256" key="2">
    <source>
        <dbReference type="ARBA" id="ARBA00022737"/>
    </source>
</evidence>
<dbReference type="Proteomes" id="UP001162483">
    <property type="component" value="Unassembled WGS sequence"/>
</dbReference>
<keyword evidence="5" id="KW-0238">DNA-binding</keyword>
<keyword evidence="1" id="KW-0479">Metal-binding</keyword>
<dbReference type="InterPro" id="IPR013087">
    <property type="entry name" value="Znf_C2H2_type"/>
</dbReference>
<dbReference type="PROSITE" id="PS00028">
    <property type="entry name" value="ZINC_FINGER_C2H2_1"/>
    <property type="match status" value="1"/>
</dbReference>
<dbReference type="SUPFAM" id="SSF57667">
    <property type="entry name" value="beta-beta-alpha zinc fingers"/>
    <property type="match status" value="1"/>
</dbReference>
<evidence type="ECO:0000256" key="5">
    <source>
        <dbReference type="ARBA" id="ARBA00023125"/>
    </source>
</evidence>
<dbReference type="InterPro" id="IPR036236">
    <property type="entry name" value="Znf_C2H2_sf"/>
</dbReference>
<dbReference type="Gene3D" id="3.30.160.60">
    <property type="entry name" value="Classic Zinc Finger"/>
    <property type="match status" value="3"/>
</dbReference>
<feature type="domain" description="C2H2-type" evidence="7">
    <location>
        <begin position="50"/>
        <end position="77"/>
    </location>
</feature>
<sequence>MFFTEVQSFTYIRDLTQGRSRIPVLKCGKCFSDKSSLHTHQRSHTGEKPYSCFECGKCFSDKSSLHIHQRSHTGEQPYSCSECGKCFSRSPVFTHIRDLTQGRSRIPVLS</sequence>
<protein>
    <recommendedName>
        <fullName evidence="7">C2H2-type domain-containing protein</fullName>
    </recommendedName>
</protein>
<feature type="domain" description="C2H2-type" evidence="7">
    <location>
        <begin position="22"/>
        <end position="49"/>
    </location>
</feature>
<dbReference type="PANTHER" id="PTHR23226">
    <property type="entry name" value="ZINC FINGER AND SCAN DOMAIN-CONTAINING"/>
    <property type="match status" value="1"/>
</dbReference>
<name>A0ABN9BGA8_9NEOB</name>
<proteinExistence type="predicted"/>
<dbReference type="PANTHER" id="PTHR23226:SF397">
    <property type="entry name" value="C2H2-TYPE DOMAIN-CONTAINING PROTEIN"/>
    <property type="match status" value="1"/>
</dbReference>
<accession>A0ABN9BGA8</accession>
<gene>
    <name evidence="8" type="ORF">SPARVUS_LOCUS2862929</name>
</gene>
<comment type="caution">
    <text evidence="8">The sequence shown here is derived from an EMBL/GenBank/DDBJ whole genome shotgun (WGS) entry which is preliminary data.</text>
</comment>
<organism evidence="8 9">
    <name type="scientific">Staurois parvus</name>
    <dbReference type="NCBI Taxonomy" id="386267"/>
    <lineage>
        <taxon>Eukaryota</taxon>
        <taxon>Metazoa</taxon>
        <taxon>Chordata</taxon>
        <taxon>Craniata</taxon>
        <taxon>Vertebrata</taxon>
        <taxon>Euteleostomi</taxon>
        <taxon>Amphibia</taxon>
        <taxon>Batrachia</taxon>
        <taxon>Anura</taxon>
        <taxon>Neobatrachia</taxon>
        <taxon>Ranoidea</taxon>
        <taxon>Ranidae</taxon>
        <taxon>Staurois</taxon>
    </lineage>
</organism>
<evidence type="ECO:0000256" key="1">
    <source>
        <dbReference type="ARBA" id="ARBA00022723"/>
    </source>
</evidence>